<dbReference type="SUPFAM" id="SSF56104">
    <property type="entry name" value="SAICAR synthase-like"/>
    <property type="match status" value="1"/>
</dbReference>
<evidence type="ECO:0000256" key="8">
    <source>
        <dbReference type="SAM" id="MobiDB-lite"/>
    </source>
</evidence>
<comment type="caution">
    <text evidence="11">The sequence shown here is derived from an EMBL/GenBank/DDBJ whole genome shotgun (WGS) entry which is preliminary data.</text>
</comment>
<dbReference type="Proteomes" id="UP000631114">
    <property type="component" value="Unassembled WGS sequence"/>
</dbReference>
<dbReference type="InterPro" id="IPR013083">
    <property type="entry name" value="Znf_RING/FYVE/PHD"/>
</dbReference>
<dbReference type="GO" id="GO:0000285">
    <property type="term" value="F:1-phosphatidylinositol-3-phosphate 5-kinase activity"/>
    <property type="evidence" value="ECO:0007669"/>
    <property type="project" value="InterPro"/>
</dbReference>
<evidence type="ECO:0000256" key="4">
    <source>
        <dbReference type="ARBA" id="ARBA00022833"/>
    </source>
</evidence>
<dbReference type="SUPFAM" id="SSF57903">
    <property type="entry name" value="FYVE/PHD zinc finger"/>
    <property type="match status" value="1"/>
</dbReference>
<keyword evidence="2 7" id="KW-0547">Nucleotide-binding</keyword>
<dbReference type="PANTHER" id="PTHR45748">
    <property type="entry name" value="1-PHOSPHATIDYLINOSITOL 3-PHOSPHATE 5-KINASE-RELATED"/>
    <property type="match status" value="1"/>
</dbReference>
<dbReference type="InterPro" id="IPR027483">
    <property type="entry name" value="PInositol-4-P-4/5-kinase_C_sf"/>
</dbReference>
<protein>
    <recommendedName>
        <fullName evidence="13">1-phosphatidylinositol-3-phosphate 5-kinase</fullName>
    </recommendedName>
</protein>
<evidence type="ECO:0000256" key="1">
    <source>
        <dbReference type="ARBA" id="ARBA00022723"/>
    </source>
</evidence>
<name>A0A835H511_9MAGN</name>
<keyword evidence="7" id="KW-0808">Transferase</keyword>
<organism evidence="11 12">
    <name type="scientific">Coptis chinensis</name>
    <dbReference type="NCBI Taxonomy" id="261450"/>
    <lineage>
        <taxon>Eukaryota</taxon>
        <taxon>Viridiplantae</taxon>
        <taxon>Streptophyta</taxon>
        <taxon>Embryophyta</taxon>
        <taxon>Tracheophyta</taxon>
        <taxon>Spermatophyta</taxon>
        <taxon>Magnoliopsida</taxon>
        <taxon>Ranunculales</taxon>
        <taxon>Ranunculaceae</taxon>
        <taxon>Coptidoideae</taxon>
        <taxon>Coptis</taxon>
    </lineage>
</organism>
<keyword evidence="12" id="KW-1185">Reference proteome</keyword>
<evidence type="ECO:0000259" key="9">
    <source>
        <dbReference type="PROSITE" id="PS50178"/>
    </source>
</evidence>
<sequence>MGIPDSTLFNIIEKFKTWIGLGGSDISSVSQEHWISGNSRSMCCDCKTQFMDCSAEGQCRSCGQLLCGRCLQGASVAESDGRRCTDEGEESLKLCKYCSYNKRVDPSYNGKFKNDNIKSFQNDHLLRFLGAKRQGSSKLLGANSSLLSSSSDLLSPLSFHRSSSRSDDEDAEDSDKHFFSPSSESCRDISDIDSCNVSARHEFLSVKSVGSSPLDSPSRMTSTPRSGYSVQQEQEGSPVSPNDDPHHQEGVADSKRFGVEFEDRESTDYGSDDMSIFRGQCAKLQQTLNFECNGPIWLPPPPDDKEDEMENRFFEYDDEDEDVGESGIKFTSSNFSTDIFPTREKANKEQKEPLQAVVHGHYRALVSQLLQEEGIYVENEDGGEVWLDIVTSIAWQAANFVKPDTKKGGSMDPGDYVKVKCIVSGTPCESTLVKGVVCTKNIKHKRMTSQYKNAKLLLLGGALEYQRATNQLASFDTLLQQVLLRGAPREVLKKVKRVVQYAVFAAYHLSLETSFLADEGATFLKMPLKSPVAITGRMMNADTDAVIFNSSVGGESLIVEDQPEGSCECSMSRNSSIYEFSDVSSRNNGTMTIFSEFDNGTSSLNHSSGCRSALCTDFVDSIDEMVAIKDWMKILFHELSESPVQQEEGTITPPWETTDDNELTRVERANGNEVVGDYFSTVDNHQSILVSFSSRCALKGTVCERSQLLRIKFYGSFDKPLGRYLRDDLFDQASYCRSCKGRTDAHIRCYTHQQGSLTINVRRLLSVELPGEHDGKIWMWHRCLKCAHVDGVPPANRRVVMSDAAWGLSFGKFLELSFSNHATANRVASCGHSLQRDCLRFYGFGRMIAFFHYSPIDILSVCLPPSLLDFSGQFQQDWVKREAIKVSNEMEVLYAEVYDVLHSIEQRASSLGQMYLDESEVLHHITDLKVLLKEDRNEYEVLLYPTCIEDFQNLESSMDILELNRLRRCLLMDSFIWDRRLYSLDTLLKCKTSMPKIDSHILEVATYAKLKEWRDESFFRYSKCNSDPEERMKSLALLENPRNQPKEDFGLPFLDPNFNEQSVDQLITKSVEGCCLDNIDLTTGSTHKSHKHDCDVLVEETSSTLPSPASCLSDKIDSAWTGTGLQPAKVPVPCVLQPDGKLTGLDGDFNQVDTHSCRALKSPVRVYSFDSALRIQEKIQRGLSPSLLQLSSLRSFHASGEFRSMVRDPIPNILRTLSQTSSREVQNLSFIFNSMPVFISSASRLSGEGIRWLLPETGCRNIVVPVYDNEPTSVVSYALGSKEYEDWIADRFDEHGGRISNESSREDELINLSGYHSAWQSFASLDSEDIICRSHETDDALMRSSSLFSDQKRSPHFRISFEDEYSSSAGKVKFSVICYFARQFDALRKKCCPDEVDFIRSLSRCSRWDAQGGKSNVYFAKSFDERFIIKQVTKTELDSFEEFAPEYFKYLTDSLSSGSPTCLAKVLGVYQVTVKHPKGVRQSKLEIMVMENLFFKRNISRVYDLKGSARSRYNPDATGKNKVLLDMNLLETLCTNPIFLGSKAKRSLERAVWNDTYFLASVDVMDYSLLVGVDDERQELVLGIIDFMRQYTWDKHLETWVKASGILGGPKNASPTVVSPMQYKKRFRKAMSTYFLTVPDQWSP</sequence>
<feature type="domain" description="FYVE-type" evidence="9">
    <location>
        <begin position="37"/>
        <end position="103"/>
    </location>
</feature>
<keyword evidence="5 7" id="KW-0067">ATP-binding</keyword>
<feature type="compositionally biased region" description="Basic and acidic residues" evidence="8">
    <location>
        <begin position="243"/>
        <end position="259"/>
    </location>
</feature>
<evidence type="ECO:0000256" key="6">
    <source>
        <dbReference type="PROSITE-ProRule" id="PRU00091"/>
    </source>
</evidence>
<dbReference type="OrthoDB" id="158357at2759"/>
<dbReference type="PANTHER" id="PTHR45748:SF14">
    <property type="entry name" value="1-PHOSPHATIDYLINOSITOL-3-PHOSPHATE 5-KINASE FAB1C-RELATED"/>
    <property type="match status" value="1"/>
</dbReference>
<keyword evidence="3 6" id="KW-0863">Zinc-finger</keyword>
<dbReference type="Gene3D" id="3.30.40.10">
    <property type="entry name" value="Zinc/RING finger domain, C3HC4 (zinc finger)"/>
    <property type="match status" value="1"/>
</dbReference>
<dbReference type="FunFam" id="3.30.810.10:FF:000001">
    <property type="entry name" value="1-phosphatidylinositol 3-phosphate 5-kinase FAB1"/>
    <property type="match status" value="1"/>
</dbReference>
<evidence type="ECO:0000313" key="11">
    <source>
        <dbReference type="EMBL" id="KAF9592335.1"/>
    </source>
</evidence>
<dbReference type="SUPFAM" id="SSF52029">
    <property type="entry name" value="GroEL apical domain-like"/>
    <property type="match status" value="1"/>
</dbReference>
<feature type="domain" description="PIPK" evidence="10">
    <location>
        <begin position="1311"/>
        <end position="1635"/>
    </location>
</feature>
<dbReference type="InterPro" id="IPR027409">
    <property type="entry name" value="GroEL-like_apical_dom_sf"/>
</dbReference>
<dbReference type="Gene3D" id="3.50.7.10">
    <property type="entry name" value="GroEL"/>
    <property type="match status" value="1"/>
</dbReference>
<accession>A0A835H511</accession>
<keyword evidence="1" id="KW-0479">Metal-binding</keyword>
<keyword evidence="7" id="KW-0418">Kinase</keyword>
<evidence type="ECO:0000256" key="2">
    <source>
        <dbReference type="ARBA" id="ARBA00022741"/>
    </source>
</evidence>
<dbReference type="CDD" id="cd17300">
    <property type="entry name" value="PIPKc_PIKfyve"/>
    <property type="match status" value="1"/>
</dbReference>
<evidence type="ECO:0000313" key="12">
    <source>
        <dbReference type="Proteomes" id="UP000631114"/>
    </source>
</evidence>
<dbReference type="GO" id="GO:0010008">
    <property type="term" value="C:endosome membrane"/>
    <property type="evidence" value="ECO:0007669"/>
    <property type="project" value="TreeGrafter"/>
</dbReference>
<dbReference type="SMART" id="SM00330">
    <property type="entry name" value="PIPKc"/>
    <property type="match status" value="1"/>
</dbReference>
<dbReference type="PROSITE" id="PS51455">
    <property type="entry name" value="PIPK"/>
    <property type="match status" value="1"/>
</dbReference>
<evidence type="ECO:0000256" key="5">
    <source>
        <dbReference type="ARBA" id="ARBA00022840"/>
    </source>
</evidence>
<feature type="region of interest" description="Disordered" evidence="8">
    <location>
        <begin position="149"/>
        <end position="187"/>
    </location>
</feature>
<evidence type="ECO:0008006" key="13">
    <source>
        <dbReference type="Google" id="ProtNLM"/>
    </source>
</evidence>
<dbReference type="Pfam" id="PF01504">
    <property type="entry name" value="PIP5K"/>
    <property type="match status" value="1"/>
</dbReference>
<dbReference type="Gene3D" id="3.30.800.10">
    <property type="entry name" value="Phosphatidylinositol Phosphate Kinase II Beta"/>
    <property type="match status" value="1"/>
</dbReference>
<feature type="compositionally biased region" description="Low complexity" evidence="8">
    <location>
        <begin position="149"/>
        <end position="158"/>
    </location>
</feature>
<reference evidence="11 12" key="1">
    <citation type="submission" date="2020-10" db="EMBL/GenBank/DDBJ databases">
        <title>The Coptis chinensis genome and diversification of protoberbering-type alkaloids.</title>
        <authorList>
            <person name="Wang B."/>
            <person name="Shu S."/>
            <person name="Song C."/>
            <person name="Liu Y."/>
        </authorList>
    </citation>
    <scope>NUCLEOTIDE SEQUENCE [LARGE SCALE GENOMIC DNA]</scope>
    <source>
        <strain evidence="11">HL-2020</strain>
        <tissue evidence="11">Leaf</tissue>
    </source>
</reference>
<dbReference type="InterPro" id="IPR011011">
    <property type="entry name" value="Znf_FYVE_PHD"/>
</dbReference>
<dbReference type="InterPro" id="IPR027484">
    <property type="entry name" value="PInositol-4-P-5-kinase_N"/>
</dbReference>
<dbReference type="GO" id="GO:0008270">
    <property type="term" value="F:zinc ion binding"/>
    <property type="evidence" value="ECO:0007669"/>
    <property type="project" value="UniProtKB-KW"/>
</dbReference>
<evidence type="ECO:0000256" key="7">
    <source>
        <dbReference type="PROSITE-ProRule" id="PRU00781"/>
    </source>
</evidence>
<dbReference type="InterPro" id="IPR017455">
    <property type="entry name" value="Znf_FYVE-rel"/>
</dbReference>
<proteinExistence type="predicted"/>
<dbReference type="Gene3D" id="3.30.810.10">
    <property type="entry name" value="2-Layer Sandwich"/>
    <property type="match status" value="1"/>
</dbReference>
<dbReference type="InterPro" id="IPR044769">
    <property type="entry name" value="PIKfyve_PIPKc"/>
</dbReference>
<feature type="compositionally biased region" description="Polar residues" evidence="8">
    <location>
        <begin position="208"/>
        <end position="240"/>
    </location>
</feature>
<dbReference type="GO" id="GO:0046854">
    <property type="term" value="P:phosphatidylinositol phosphate biosynthetic process"/>
    <property type="evidence" value="ECO:0007669"/>
    <property type="project" value="TreeGrafter"/>
</dbReference>
<keyword evidence="4" id="KW-0862">Zinc</keyword>
<feature type="region of interest" description="Disordered" evidence="8">
    <location>
        <begin position="208"/>
        <end position="259"/>
    </location>
</feature>
<dbReference type="InterPro" id="IPR002498">
    <property type="entry name" value="PInositol-4-P-4/5-kinase_core"/>
</dbReference>
<evidence type="ECO:0000256" key="3">
    <source>
        <dbReference type="ARBA" id="ARBA00022771"/>
    </source>
</evidence>
<gene>
    <name evidence="11" type="ORF">IFM89_014261</name>
</gene>
<dbReference type="PROSITE" id="PS50178">
    <property type="entry name" value="ZF_FYVE"/>
    <property type="match status" value="1"/>
</dbReference>
<dbReference type="GO" id="GO:0005524">
    <property type="term" value="F:ATP binding"/>
    <property type="evidence" value="ECO:0007669"/>
    <property type="project" value="UniProtKB-UniRule"/>
</dbReference>
<dbReference type="FunFam" id="3.30.800.10:FF:000010">
    <property type="entry name" value="Putative 1-phosphatidylinositol-3-phosphate 5-kinase FAB1C"/>
    <property type="match status" value="1"/>
</dbReference>
<evidence type="ECO:0000259" key="10">
    <source>
        <dbReference type="PROSITE" id="PS51455"/>
    </source>
</evidence>
<dbReference type="EMBL" id="JADFTS010000008">
    <property type="protein sequence ID" value="KAF9592335.1"/>
    <property type="molecule type" value="Genomic_DNA"/>
</dbReference>